<dbReference type="Pfam" id="PF08843">
    <property type="entry name" value="AbiEii"/>
    <property type="match status" value="1"/>
</dbReference>
<gene>
    <name evidence="1" type="ORF">CVV64_20935</name>
</gene>
<dbReference type="InterPro" id="IPR014942">
    <property type="entry name" value="AbiEii"/>
</dbReference>
<dbReference type="AlphaFoldDB" id="A0A2N1PHY0"/>
<reference evidence="1 2" key="1">
    <citation type="journal article" date="2017" name="ISME J.">
        <title>Potential for microbial H2 and metal transformations associated with novel bacteria and archaea in deep terrestrial subsurface sediments.</title>
        <authorList>
            <person name="Hernsdorf A.W."/>
            <person name="Amano Y."/>
            <person name="Miyakawa K."/>
            <person name="Ise K."/>
            <person name="Suzuki Y."/>
            <person name="Anantharaman K."/>
            <person name="Probst A."/>
            <person name="Burstein D."/>
            <person name="Thomas B.C."/>
            <person name="Banfield J.F."/>
        </authorList>
    </citation>
    <scope>NUCLEOTIDE SEQUENCE [LARGE SCALE GENOMIC DNA]</scope>
    <source>
        <strain evidence="1">HGW-Wallbacteria-1</strain>
    </source>
</reference>
<comment type="caution">
    <text evidence="1">The sequence shown here is derived from an EMBL/GenBank/DDBJ whole genome shotgun (WGS) entry which is preliminary data.</text>
</comment>
<sequence>MISTQSRTKEWIMGVREVSPGKDPILIEKMIMALTLVENLKKAGLDFIFKGGTSLLLLLESPLRFSIDIDIVLPDTTNLDECFVDVLRQGIFARIEESKRSGQLPKQHFKFFFQSVIEEKESHILLDILIEKSPYPILHSIEIQSTLIALDGQATKVVCPSKECLLGDKLTAYAPHTTGIPYGKGKELEMAKQLFDVAALFDVCDDIRMVRTTFQKIAPQELAYRGMKDLTSNDVLWDAFHTSVFIGTRGAASDKEYAELVDGFRKMAGFVYSGFFSLDSAILCASKAAYLTALILGNIETVDRIEKNFDISVWTITNQDYNKLNKLKKTSPEAFYYFFRALTLLGLNEI</sequence>
<dbReference type="Proteomes" id="UP000233256">
    <property type="component" value="Unassembled WGS sequence"/>
</dbReference>
<name>A0A2N1PHY0_9BACT</name>
<accession>A0A2N1PHY0</accession>
<proteinExistence type="predicted"/>
<evidence type="ECO:0008006" key="3">
    <source>
        <dbReference type="Google" id="ProtNLM"/>
    </source>
</evidence>
<dbReference type="EMBL" id="PGXC01000080">
    <property type="protein sequence ID" value="PKK87947.1"/>
    <property type="molecule type" value="Genomic_DNA"/>
</dbReference>
<evidence type="ECO:0000313" key="2">
    <source>
        <dbReference type="Proteomes" id="UP000233256"/>
    </source>
</evidence>
<evidence type="ECO:0000313" key="1">
    <source>
        <dbReference type="EMBL" id="PKK87947.1"/>
    </source>
</evidence>
<dbReference type="Gene3D" id="3.10.450.620">
    <property type="entry name" value="JHP933, nucleotidyltransferase-like core domain"/>
    <property type="match status" value="1"/>
</dbReference>
<protein>
    <recommendedName>
        <fullName evidence="3">Nucleotidyl transferase AbiEii/AbiGii toxin family protein</fullName>
    </recommendedName>
</protein>
<organism evidence="1 2">
    <name type="scientific">Candidatus Wallbacteria bacterium HGW-Wallbacteria-1</name>
    <dbReference type="NCBI Taxonomy" id="2013854"/>
    <lineage>
        <taxon>Bacteria</taxon>
        <taxon>Candidatus Walliibacteriota</taxon>
    </lineage>
</organism>